<dbReference type="EMBL" id="FWDM01000007">
    <property type="protein sequence ID" value="SLM10531.1"/>
    <property type="molecule type" value="Genomic_DNA"/>
</dbReference>
<dbReference type="Gene3D" id="3.40.225.10">
    <property type="entry name" value="Class II aldolase/adducin N-terminal domain"/>
    <property type="match status" value="1"/>
</dbReference>
<keyword evidence="8" id="KW-0119">Carbohydrate metabolism</keyword>
<evidence type="ECO:0000256" key="4">
    <source>
        <dbReference type="ARBA" id="ARBA00013186"/>
    </source>
</evidence>
<accession>A0A3P3XGB6</accession>
<sequence length="230" mass="24917">MLESLRKEVLQANLELSDRGLALFTWGNASAIDRARGLIVIKPSGVPYERMTAGDMVIVDLDGKVVEGTLKPSSDLPTHLVLYKAFSSAMGIVHTHSTYATAWAQAGQDLPAEGTTHADHFYGSVPCTRLLTDEEILGDYELETGKVIVETFKSRAIDPSSVPAALVHSHGPFVWGTSALEAVHNAAVLEEVAKIAILSRMIAPPSPMQASLLARHFERKHGKNAYYGQK</sequence>
<reference evidence="10" key="1">
    <citation type="submission" date="2017-02" db="EMBL/GenBank/DDBJ databases">
        <authorList>
            <person name="Regsiter A."/>
            <person name="William W."/>
        </authorList>
    </citation>
    <scope>NUCLEOTIDE SEQUENCE</scope>
    <source>
        <strain evidence="10">Bib</strain>
    </source>
</reference>
<dbReference type="Pfam" id="PF00596">
    <property type="entry name" value="Aldolase_II"/>
    <property type="match status" value="1"/>
</dbReference>
<comment type="similarity">
    <text evidence="3">Belongs to the aldolase class II family. AraD/FucA subfamily.</text>
</comment>
<evidence type="ECO:0000256" key="3">
    <source>
        <dbReference type="ARBA" id="ARBA00010037"/>
    </source>
</evidence>
<dbReference type="AlphaFoldDB" id="A0A3P3XGB6"/>
<evidence type="ECO:0000259" key="9">
    <source>
        <dbReference type="SMART" id="SM01007"/>
    </source>
</evidence>
<dbReference type="FunFam" id="3.40.225.10:FF:000001">
    <property type="entry name" value="L-ribulose-5-phosphate 4-epimerase UlaF"/>
    <property type="match status" value="1"/>
</dbReference>
<dbReference type="InterPro" id="IPR050197">
    <property type="entry name" value="Aldolase_class_II_sugar_metab"/>
</dbReference>
<dbReference type="GO" id="GO:0046872">
    <property type="term" value="F:metal ion binding"/>
    <property type="evidence" value="ECO:0007669"/>
    <property type="project" value="UniProtKB-KW"/>
</dbReference>
<keyword evidence="6" id="KW-0862">Zinc</keyword>
<dbReference type="EC" id="5.1.3.4" evidence="4"/>
<feature type="domain" description="Class II aldolase/adducin N-terminal" evidence="9">
    <location>
        <begin position="7"/>
        <end position="197"/>
    </location>
</feature>
<evidence type="ECO:0000256" key="1">
    <source>
        <dbReference type="ARBA" id="ARBA00001726"/>
    </source>
</evidence>
<dbReference type="SMART" id="SM01007">
    <property type="entry name" value="Aldolase_II"/>
    <property type="match status" value="1"/>
</dbReference>
<proteinExistence type="inferred from homology"/>
<evidence type="ECO:0000256" key="5">
    <source>
        <dbReference type="ARBA" id="ARBA00022723"/>
    </source>
</evidence>
<dbReference type="GO" id="GO:0019323">
    <property type="term" value="P:pentose catabolic process"/>
    <property type="evidence" value="ECO:0007669"/>
    <property type="project" value="TreeGrafter"/>
</dbReference>
<keyword evidence="7 10" id="KW-0413">Isomerase</keyword>
<dbReference type="NCBIfam" id="NF006047">
    <property type="entry name" value="PRK08193.1"/>
    <property type="match status" value="1"/>
</dbReference>
<comment type="catalytic activity">
    <reaction evidence="1">
        <text>L-ribulose 5-phosphate = D-xylulose 5-phosphate</text>
        <dbReference type="Rhea" id="RHEA:22368"/>
        <dbReference type="ChEBI" id="CHEBI:57737"/>
        <dbReference type="ChEBI" id="CHEBI:58226"/>
        <dbReference type="EC" id="5.1.3.4"/>
    </reaction>
</comment>
<gene>
    <name evidence="10" type="primary">araD</name>
    <name evidence="10" type="ORF">SPIROBIBN47_150033</name>
</gene>
<dbReference type="InterPro" id="IPR036409">
    <property type="entry name" value="Aldolase_II/adducin_N_sf"/>
</dbReference>
<evidence type="ECO:0000256" key="2">
    <source>
        <dbReference type="ARBA" id="ARBA00001947"/>
    </source>
</evidence>
<evidence type="ECO:0000256" key="6">
    <source>
        <dbReference type="ARBA" id="ARBA00022833"/>
    </source>
</evidence>
<dbReference type="GO" id="GO:0016832">
    <property type="term" value="F:aldehyde-lyase activity"/>
    <property type="evidence" value="ECO:0007669"/>
    <property type="project" value="TreeGrafter"/>
</dbReference>
<dbReference type="GO" id="GO:0005829">
    <property type="term" value="C:cytosol"/>
    <property type="evidence" value="ECO:0007669"/>
    <property type="project" value="TreeGrafter"/>
</dbReference>
<dbReference type="InterPro" id="IPR001303">
    <property type="entry name" value="Aldolase_II/adducin_N"/>
</dbReference>
<dbReference type="SUPFAM" id="SSF53639">
    <property type="entry name" value="AraD/HMP-PK domain-like"/>
    <property type="match status" value="1"/>
</dbReference>
<dbReference type="PANTHER" id="PTHR22789">
    <property type="entry name" value="FUCULOSE PHOSPHATE ALDOLASE"/>
    <property type="match status" value="1"/>
</dbReference>
<protein>
    <recommendedName>
        <fullName evidence="4">L-ribulose-5-phosphate 4-epimerase</fullName>
        <ecNumber evidence="4">5.1.3.4</ecNumber>
    </recommendedName>
</protein>
<dbReference type="NCBIfam" id="NF009003">
    <property type="entry name" value="PRK12348.1"/>
    <property type="match status" value="1"/>
</dbReference>
<name>A0A3P3XGB6_9SPIR</name>
<dbReference type="PANTHER" id="PTHR22789:SF8">
    <property type="entry name" value="L-RIBULOSE-5-PHOSPHATE 4-EPIMERASE SGBE"/>
    <property type="match status" value="1"/>
</dbReference>
<evidence type="ECO:0000256" key="7">
    <source>
        <dbReference type="ARBA" id="ARBA00023235"/>
    </source>
</evidence>
<comment type="cofactor">
    <cofactor evidence="2">
        <name>Zn(2+)</name>
        <dbReference type="ChEBI" id="CHEBI:29105"/>
    </cofactor>
</comment>
<keyword evidence="5" id="KW-0479">Metal-binding</keyword>
<dbReference type="GO" id="GO:0008742">
    <property type="term" value="F:L-ribulose-phosphate 4-epimerase activity"/>
    <property type="evidence" value="ECO:0007669"/>
    <property type="project" value="UniProtKB-EC"/>
</dbReference>
<evidence type="ECO:0000256" key="8">
    <source>
        <dbReference type="ARBA" id="ARBA00023277"/>
    </source>
</evidence>
<organism evidence="10">
    <name type="scientific">uncultured spirochete</name>
    <dbReference type="NCBI Taxonomy" id="156406"/>
    <lineage>
        <taxon>Bacteria</taxon>
        <taxon>Pseudomonadati</taxon>
        <taxon>Spirochaetota</taxon>
        <taxon>Spirochaetia</taxon>
        <taxon>Spirochaetales</taxon>
        <taxon>environmental samples</taxon>
    </lineage>
</organism>
<evidence type="ECO:0000313" key="10">
    <source>
        <dbReference type="EMBL" id="SLM10531.1"/>
    </source>
</evidence>